<dbReference type="Proteomes" id="UP001310022">
    <property type="component" value="Unassembled WGS sequence"/>
</dbReference>
<dbReference type="EMBL" id="BQKE01000001">
    <property type="protein sequence ID" value="GJM61989.1"/>
    <property type="molecule type" value="Genomic_DNA"/>
</dbReference>
<keyword evidence="2" id="KW-1185">Reference proteome</keyword>
<gene>
    <name evidence="1" type="ORF">PEDI_25410</name>
</gene>
<protein>
    <submittedName>
        <fullName evidence="1">Uncharacterized protein</fullName>
    </submittedName>
</protein>
<comment type="caution">
    <text evidence="1">The sequence shown here is derived from an EMBL/GenBank/DDBJ whole genome shotgun (WGS) entry which is preliminary data.</text>
</comment>
<sequence>MRLLHDNLLSLAKFYNVDKLTTFLNNSQLLYAICPK</sequence>
<evidence type="ECO:0000313" key="1">
    <source>
        <dbReference type="EMBL" id="GJM61989.1"/>
    </source>
</evidence>
<evidence type="ECO:0000313" key="2">
    <source>
        <dbReference type="Proteomes" id="UP001310022"/>
    </source>
</evidence>
<name>A0AAN5AKE4_9BACT</name>
<accession>A0AAN5AKE4</accession>
<reference evidence="1 2" key="1">
    <citation type="submission" date="2021-12" db="EMBL/GenBank/DDBJ databases">
        <title>Genome sequencing of bacteria with rrn-lacking chromosome and rrn-plasmid.</title>
        <authorList>
            <person name="Anda M."/>
            <person name="Iwasaki W."/>
        </authorList>
    </citation>
    <scope>NUCLEOTIDE SEQUENCE [LARGE SCALE GENOMIC DNA]</scope>
    <source>
        <strain evidence="1 2">NBRC 15940</strain>
    </source>
</reference>
<proteinExistence type="predicted"/>
<dbReference type="AlphaFoldDB" id="A0AAN5AKE4"/>
<organism evidence="1 2">
    <name type="scientific">Persicobacter diffluens</name>
    <dbReference type="NCBI Taxonomy" id="981"/>
    <lineage>
        <taxon>Bacteria</taxon>
        <taxon>Pseudomonadati</taxon>
        <taxon>Bacteroidota</taxon>
        <taxon>Cytophagia</taxon>
        <taxon>Cytophagales</taxon>
        <taxon>Persicobacteraceae</taxon>
        <taxon>Persicobacter</taxon>
    </lineage>
</organism>